<evidence type="ECO:0000313" key="9">
    <source>
        <dbReference type="EMBL" id="PXV91553.1"/>
    </source>
</evidence>
<dbReference type="InterPro" id="IPR023867">
    <property type="entry name" value="Sulphatase_maturase_rSAM"/>
</dbReference>
<evidence type="ECO:0000259" key="8">
    <source>
        <dbReference type="PROSITE" id="PS51918"/>
    </source>
</evidence>
<dbReference type="PROSITE" id="PS51918">
    <property type="entry name" value="RADICAL_SAM"/>
    <property type="match status" value="1"/>
</dbReference>
<dbReference type="InterPro" id="IPR013785">
    <property type="entry name" value="Aldolase_TIM"/>
</dbReference>
<dbReference type="Gene3D" id="3.20.20.70">
    <property type="entry name" value="Aldolase class I"/>
    <property type="match status" value="1"/>
</dbReference>
<proteinExistence type="inferred from homology"/>
<sequence length="417" mass="49403">MIFLNTIDELNYYYDYIKNRIVKSKKKLVIDSAYKINTIIDEIFDNESYIINAENTRQQLILSITESCNLRCRYCTYYDTRYLEEKKSKKNMTFEIAKLAIDNFLENSKSNNNIAISFYGGEPLLNIQLIKKCIDYIENLNVIHNVIYTLTTNGYSLTNDIIEYFVEKNIVISVSLDGPRVIHDRFRKDINNNNTFEQIINNLLYVKRNYNLYFINNIRFSSVIVSQSNMQKIYDFFELLANDINISAVEVTHFFENFYEDIKKTDENYHNSFILEDYPNSMHHEIHVKNRIKKILSDGDNMTYIPGGYCKPLIRRTYVDIDGNYYCCEKINQIDSNTLGDVFNDIDYNKVFLLKDKVNTYIKDNCSKCWAFRFCDICFTSFLNGKKMNEKCNEIRTNYLHMLKLITYDANDVKELV</sequence>
<comment type="similarity">
    <text evidence="7">Belongs to the radical SAM superfamily. Anaerobic sulfatase-maturating enzyme family.</text>
</comment>
<dbReference type="PANTHER" id="PTHR43273">
    <property type="entry name" value="ANAEROBIC SULFATASE-MATURATING ENZYME HOMOLOG ASLB-RELATED"/>
    <property type="match status" value="1"/>
</dbReference>
<dbReference type="Proteomes" id="UP000247523">
    <property type="component" value="Unassembled WGS sequence"/>
</dbReference>
<dbReference type="EMBL" id="QICS01000003">
    <property type="protein sequence ID" value="PXV91553.1"/>
    <property type="molecule type" value="Genomic_DNA"/>
</dbReference>
<dbReference type="GO" id="GO:0051539">
    <property type="term" value="F:4 iron, 4 sulfur cluster binding"/>
    <property type="evidence" value="ECO:0007669"/>
    <property type="project" value="UniProtKB-KW"/>
</dbReference>
<accession>A0A318EN60</accession>
<organism evidence="9 10">
    <name type="scientific">Lachnotalea glycerini</name>
    <dbReference type="NCBI Taxonomy" id="1763509"/>
    <lineage>
        <taxon>Bacteria</taxon>
        <taxon>Bacillati</taxon>
        <taxon>Bacillota</taxon>
        <taxon>Clostridia</taxon>
        <taxon>Lachnospirales</taxon>
        <taxon>Lachnospiraceae</taxon>
        <taxon>Lachnotalea</taxon>
    </lineage>
</organism>
<dbReference type="PANTHER" id="PTHR43273:SF3">
    <property type="entry name" value="ANAEROBIC SULFATASE-MATURATING ENZYME HOMOLOG ASLB-RELATED"/>
    <property type="match status" value="1"/>
</dbReference>
<evidence type="ECO:0000256" key="5">
    <source>
        <dbReference type="ARBA" id="ARBA00023004"/>
    </source>
</evidence>
<keyword evidence="3" id="KW-0949">S-adenosyl-L-methionine</keyword>
<dbReference type="InterPro" id="IPR058240">
    <property type="entry name" value="rSAM_sf"/>
</dbReference>
<keyword evidence="6" id="KW-0411">Iron-sulfur</keyword>
<gene>
    <name evidence="9" type="ORF">C8E03_103110</name>
</gene>
<feature type="domain" description="Radical SAM core" evidence="8">
    <location>
        <begin position="54"/>
        <end position="296"/>
    </location>
</feature>
<dbReference type="SFLD" id="SFLDS00029">
    <property type="entry name" value="Radical_SAM"/>
    <property type="match status" value="1"/>
</dbReference>
<dbReference type="RefSeq" id="WP_110290757.1">
    <property type="nucleotide sequence ID" value="NZ_QICS01000003.1"/>
</dbReference>
<evidence type="ECO:0000313" key="10">
    <source>
        <dbReference type="Proteomes" id="UP000247523"/>
    </source>
</evidence>
<keyword evidence="4" id="KW-0479">Metal-binding</keyword>
<dbReference type="InterPro" id="IPR000385">
    <property type="entry name" value="MoaA_NifB_PqqE_Fe-S-bd_CS"/>
</dbReference>
<evidence type="ECO:0000256" key="6">
    <source>
        <dbReference type="ARBA" id="ARBA00023014"/>
    </source>
</evidence>
<dbReference type="SFLD" id="SFLDG01386">
    <property type="entry name" value="main_SPASM_domain-containing"/>
    <property type="match status" value="1"/>
</dbReference>
<reference evidence="9 10" key="1">
    <citation type="submission" date="2018-05" db="EMBL/GenBank/DDBJ databases">
        <title>Genomic Encyclopedia of Type Strains, Phase IV (KMG-IV): sequencing the most valuable type-strain genomes for metagenomic binning, comparative biology and taxonomic classification.</title>
        <authorList>
            <person name="Goeker M."/>
        </authorList>
    </citation>
    <scope>NUCLEOTIDE SEQUENCE [LARGE SCALE GENOMIC DNA]</scope>
    <source>
        <strain evidence="9 10">DSM 28816</strain>
    </source>
</reference>
<comment type="cofactor">
    <cofactor evidence="1">
        <name>[4Fe-4S] cluster</name>
        <dbReference type="ChEBI" id="CHEBI:49883"/>
    </cofactor>
</comment>
<name>A0A318EN60_9FIRM</name>
<dbReference type="CDD" id="cd01335">
    <property type="entry name" value="Radical_SAM"/>
    <property type="match status" value="1"/>
</dbReference>
<keyword evidence="2" id="KW-0004">4Fe-4S</keyword>
<dbReference type="SFLD" id="SFLDG01067">
    <property type="entry name" value="SPASM/twitch_domain_containing"/>
    <property type="match status" value="1"/>
</dbReference>
<evidence type="ECO:0000256" key="1">
    <source>
        <dbReference type="ARBA" id="ARBA00001966"/>
    </source>
</evidence>
<dbReference type="GO" id="GO:0016491">
    <property type="term" value="F:oxidoreductase activity"/>
    <property type="evidence" value="ECO:0007669"/>
    <property type="project" value="InterPro"/>
</dbReference>
<dbReference type="PROSITE" id="PS01305">
    <property type="entry name" value="MOAA_NIFB_PQQE"/>
    <property type="match status" value="1"/>
</dbReference>
<protein>
    <recommendedName>
        <fullName evidence="8">Radical SAM core domain-containing protein</fullName>
    </recommendedName>
</protein>
<evidence type="ECO:0000256" key="3">
    <source>
        <dbReference type="ARBA" id="ARBA00022691"/>
    </source>
</evidence>
<dbReference type="AlphaFoldDB" id="A0A318EN60"/>
<dbReference type="InterPro" id="IPR007197">
    <property type="entry name" value="rSAM"/>
</dbReference>
<evidence type="ECO:0000256" key="7">
    <source>
        <dbReference type="ARBA" id="ARBA00023601"/>
    </source>
</evidence>
<evidence type="ECO:0000256" key="2">
    <source>
        <dbReference type="ARBA" id="ARBA00022485"/>
    </source>
</evidence>
<dbReference type="SUPFAM" id="SSF102114">
    <property type="entry name" value="Radical SAM enzymes"/>
    <property type="match status" value="1"/>
</dbReference>
<dbReference type="Pfam" id="PF04055">
    <property type="entry name" value="Radical_SAM"/>
    <property type="match status" value="1"/>
</dbReference>
<evidence type="ECO:0000256" key="4">
    <source>
        <dbReference type="ARBA" id="ARBA00022723"/>
    </source>
</evidence>
<dbReference type="SFLD" id="SFLDG01384">
    <property type="entry name" value="thioether_bond_formation_requi"/>
    <property type="match status" value="1"/>
</dbReference>
<keyword evidence="5" id="KW-0408">Iron</keyword>
<comment type="caution">
    <text evidence="9">The sequence shown here is derived from an EMBL/GenBank/DDBJ whole genome shotgun (WGS) entry which is preliminary data.</text>
</comment>
<dbReference type="GO" id="GO:0046872">
    <property type="term" value="F:metal ion binding"/>
    <property type="evidence" value="ECO:0007669"/>
    <property type="project" value="UniProtKB-KW"/>
</dbReference>